<comment type="caution">
    <text evidence="2">The sequence shown here is derived from an EMBL/GenBank/DDBJ whole genome shotgun (WGS) entry which is preliminary data.</text>
</comment>
<gene>
    <name evidence="2" type="ORF">NQ318_019842</name>
</gene>
<accession>A0AAV8YKL9</accession>
<keyword evidence="1" id="KW-0732">Signal</keyword>
<feature type="chain" id="PRO_5043440466" description="Lipid-binding serum glycoprotein N-terminal domain-containing protein" evidence="1">
    <location>
        <begin position="18"/>
        <end position="192"/>
    </location>
</feature>
<dbReference type="Proteomes" id="UP001162162">
    <property type="component" value="Unassembled WGS sequence"/>
</dbReference>
<sequence length="192" mass="20487">MKVFVFALLAFVGGAVAAPQGVLPEELKLEDKDLTIPDNTVLTGTIHLDELSLTGLSDLSYTVTEGDAETHVDCLLTIPDIVAILNFDLDVSGFVTIQESVTISVDLVNGQIAGEIEVDSDFTELTVLDALLSLPSSKIAVTGVVSDEYSTTLSTELSEKVPQVVNEIAENLEDSIGRVLKFAVNLILKILL</sequence>
<reference evidence="2" key="1">
    <citation type="journal article" date="2023" name="Insect Mol. Biol.">
        <title>Genome sequencing provides insights into the evolution of gene families encoding plant cell wall-degrading enzymes in longhorned beetles.</title>
        <authorList>
            <person name="Shin N.R."/>
            <person name="Okamura Y."/>
            <person name="Kirsch R."/>
            <person name="Pauchet Y."/>
        </authorList>
    </citation>
    <scope>NUCLEOTIDE SEQUENCE</scope>
    <source>
        <strain evidence="2">AMC_N1</strain>
    </source>
</reference>
<feature type="signal peptide" evidence="1">
    <location>
        <begin position="1"/>
        <end position="17"/>
    </location>
</feature>
<name>A0AAV8YKL9_9CUCU</name>
<proteinExistence type="predicted"/>
<dbReference type="AlphaFoldDB" id="A0AAV8YKL9"/>
<evidence type="ECO:0000313" key="3">
    <source>
        <dbReference type="Proteomes" id="UP001162162"/>
    </source>
</evidence>
<dbReference type="EMBL" id="JAPWTK010000078">
    <property type="protein sequence ID" value="KAJ8951866.1"/>
    <property type="molecule type" value="Genomic_DNA"/>
</dbReference>
<evidence type="ECO:0000256" key="1">
    <source>
        <dbReference type="SAM" id="SignalP"/>
    </source>
</evidence>
<evidence type="ECO:0000313" key="2">
    <source>
        <dbReference type="EMBL" id="KAJ8951866.1"/>
    </source>
</evidence>
<organism evidence="2 3">
    <name type="scientific">Aromia moschata</name>
    <dbReference type="NCBI Taxonomy" id="1265417"/>
    <lineage>
        <taxon>Eukaryota</taxon>
        <taxon>Metazoa</taxon>
        <taxon>Ecdysozoa</taxon>
        <taxon>Arthropoda</taxon>
        <taxon>Hexapoda</taxon>
        <taxon>Insecta</taxon>
        <taxon>Pterygota</taxon>
        <taxon>Neoptera</taxon>
        <taxon>Endopterygota</taxon>
        <taxon>Coleoptera</taxon>
        <taxon>Polyphaga</taxon>
        <taxon>Cucujiformia</taxon>
        <taxon>Chrysomeloidea</taxon>
        <taxon>Cerambycidae</taxon>
        <taxon>Cerambycinae</taxon>
        <taxon>Callichromatini</taxon>
        <taxon>Aromia</taxon>
    </lineage>
</organism>
<protein>
    <recommendedName>
        <fullName evidence="4">Lipid-binding serum glycoprotein N-terminal domain-containing protein</fullName>
    </recommendedName>
</protein>
<evidence type="ECO:0008006" key="4">
    <source>
        <dbReference type="Google" id="ProtNLM"/>
    </source>
</evidence>
<keyword evidence="3" id="KW-1185">Reference proteome</keyword>